<evidence type="ECO:0000313" key="2">
    <source>
        <dbReference type="Proteomes" id="UP000505306"/>
    </source>
</evidence>
<dbReference type="AlphaFoldDB" id="A0A6G6GHP0"/>
<proteinExistence type="predicted"/>
<protein>
    <submittedName>
        <fullName evidence="1">Uncharacterized protein</fullName>
    </submittedName>
</protein>
<name>A0A6G6GHP0_9FLAO</name>
<dbReference type="EMBL" id="CP049057">
    <property type="protein sequence ID" value="QIE58020.1"/>
    <property type="molecule type" value="Genomic_DNA"/>
</dbReference>
<dbReference type="KEGG" id="mgel:G5B37_00080"/>
<dbReference type="RefSeq" id="WP_164678019.1">
    <property type="nucleotide sequence ID" value="NZ_CP049057.1"/>
</dbReference>
<accession>A0A6G6GHP0</accession>
<evidence type="ECO:0000313" key="1">
    <source>
        <dbReference type="EMBL" id="QIE58020.1"/>
    </source>
</evidence>
<keyword evidence="2" id="KW-1185">Reference proteome</keyword>
<organism evidence="1 2">
    <name type="scientific">Rasiella rasia</name>
    <dbReference type="NCBI Taxonomy" id="2744027"/>
    <lineage>
        <taxon>Bacteria</taxon>
        <taxon>Pseudomonadati</taxon>
        <taxon>Bacteroidota</taxon>
        <taxon>Flavobacteriia</taxon>
        <taxon>Flavobacteriales</taxon>
        <taxon>Flavobacteriaceae</taxon>
        <taxon>Rasiella</taxon>
    </lineage>
</organism>
<sequence length="271" mass="30978">MKKTLILIVAIISIVACKNDVKSEDTVVIHDTVEVSEIENTTPTYPEALAAIFEAHGGIDTWTTMNNLCYQIEGRSGTETHTTDLKNRKAKIEHKDWSIGYDGEDVWLLQNKPDSYQGNARFYHNLMFYFYAMPFILADDGIEYSTVAETELDGKMYKGIKIGYKANVGDTPEDEYILFYDTETNKMEWLAYTVTFKTGEKSDDWRFIKYSNWQELNGLILPETLTWYNVENGAPTSKRNDMEFTKVTISTLTLDDTVFAKPEAATVIPKE</sequence>
<dbReference type="InterPro" id="IPR045444">
    <property type="entry name" value="DUF6503"/>
</dbReference>
<dbReference type="Pfam" id="PF20113">
    <property type="entry name" value="DUF6503"/>
    <property type="match status" value="1"/>
</dbReference>
<reference evidence="1 2" key="1">
    <citation type="submission" date="2020-02" db="EMBL/GenBank/DDBJ databases">
        <title>Complete genome sequence of Flavobacteriaceae bacterium.</title>
        <authorList>
            <person name="Kim S.-J."/>
            <person name="Kim Y.-S."/>
            <person name="Kim K.-H."/>
        </authorList>
    </citation>
    <scope>NUCLEOTIDE SEQUENCE [LARGE SCALE GENOMIC DNA]</scope>
    <source>
        <strain evidence="1 2">RR4-40</strain>
    </source>
</reference>
<gene>
    <name evidence="1" type="ORF">G5B37_00080</name>
</gene>
<dbReference type="Proteomes" id="UP000505306">
    <property type="component" value="Chromosome"/>
</dbReference>
<dbReference type="PROSITE" id="PS51257">
    <property type="entry name" value="PROKAR_LIPOPROTEIN"/>
    <property type="match status" value="1"/>
</dbReference>